<feature type="compositionally biased region" description="Polar residues" evidence="1">
    <location>
        <begin position="438"/>
        <end position="453"/>
    </location>
</feature>
<feature type="region of interest" description="Disordered" evidence="1">
    <location>
        <begin position="55"/>
        <end position="104"/>
    </location>
</feature>
<dbReference type="AlphaFoldDB" id="A0A0D1CPN1"/>
<keyword evidence="3" id="KW-1185">Reference proteome</keyword>
<feature type="region of interest" description="Disordered" evidence="1">
    <location>
        <begin position="540"/>
        <end position="620"/>
    </location>
</feature>
<feature type="compositionally biased region" description="Acidic residues" evidence="1">
    <location>
        <begin position="695"/>
        <end position="704"/>
    </location>
</feature>
<dbReference type="EMBL" id="CM003148">
    <property type="protein sequence ID" value="KIS68538.1"/>
    <property type="molecule type" value="Genomic_DNA"/>
</dbReference>
<proteinExistence type="predicted"/>
<feature type="compositionally biased region" description="Basic and acidic residues" evidence="1">
    <location>
        <begin position="350"/>
        <end position="368"/>
    </location>
</feature>
<dbReference type="InterPro" id="IPR017956">
    <property type="entry name" value="AT_hook_DNA-bd_motif"/>
</dbReference>
<dbReference type="PRINTS" id="PR00929">
    <property type="entry name" value="ATHOOK"/>
</dbReference>
<dbReference type="InParanoid" id="A0A0D1CPN1"/>
<dbReference type="OrthoDB" id="2556512at2759"/>
<feature type="region of interest" description="Disordered" evidence="1">
    <location>
        <begin position="246"/>
        <end position="506"/>
    </location>
</feature>
<feature type="region of interest" description="Disordered" evidence="1">
    <location>
        <begin position="678"/>
        <end position="704"/>
    </location>
</feature>
<dbReference type="VEuPathDB" id="FungiDB:UMAG_15087"/>
<dbReference type="KEGG" id="uma:UMAG_15087"/>
<feature type="compositionally biased region" description="Basic and acidic residues" evidence="1">
    <location>
        <begin position="260"/>
        <end position="275"/>
    </location>
</feature>
<feature type="compositionally biased region" description="Low complexity" evidence="1">
    <location>
        <begin position="193"/>
        <end position="206"/>
    </location>
</feature>
<feature type="compositionally biased region" description="Low complexity" evidence="1">
    <location>
        <begin position="81"/>
        <end position="104"/>
    </location>
</feature>
<protein>
    <submittedName>
        <fullName evidence="2">Uncharacterized protein</fullName>
    </submittedName>
</protein>
<gene>
    <name evidence="2" type="ORF">UMAG_15087</name>
</gene>
<dbReference type="eggNOG" id="ENOG502RDZ9">
    <property type="taxonomic scope" value="Eukaryota"/>
</dbReference>
<feature type="region of interest" description="Disordered" evidence="1">
    <location>
        <begin position="155"/>
        <end position="177"/>
    </location>
</feature>
<dbReference type="GeneID" id="23568172"/>
<feature type="compositionally biased region" description="Polar residues" evidence="1">
    <location>
        <begin position="215"/>
        <end position="228"/>
    </location>
</feature>
<dbReference type="RefSeq" id="XP_011390126.1">
    <property type="nucleotide sequence ID" value="XM_011391824.1"/>
</dbReference>
<evidence type="ECO:0000256" key="1">
    <source>
        <dbReference type="SAM" id="MobiDB-lite"/>
    </source>
</evidence>
<feature type="compositionally biased region" description="Acidic residues" evidence="1">
    <location>
        <begin position="317"/>
        <end position="327"/>
    </location>
</feature>
<dbReference type="SMART" id="SM00384">
    <property type="entry name" value="AT_hook"/>
    <property type="match status" value="3"/>
</dbReference>
<feature type="compositionally biased region" description="Polar residues" evidence="1">
    <location>
        <begin position="55"/>
        <end position="69"/>
    </location>
</feature>
<accession>A0A0D1CPN1</accession>
<evidence type="ECO:0000313" key="2">
    <source>
        <dbReference type="EMBL" id="KIS68538.1"/>
    </source>
</evidence>
<feature type="compositionally biased region" description="Polar residues" evidence="1">
    <location>
        <begin position="155"/>
        <end position="175"/>
    </location>
</feature>
<sequence length="704" mass="76607">MFSAAPTFYSGMMDASTQLAVKKKPTKPRKVQAEIDFSLPLHPWATTYTSQLQHLSHQHAASTSASGSVHETPKPQPQPYLQPLSQPQPQQKAQLQQQPQHQHALATRMLPPQSMSAAAAPISASSFYSQPQPPHQGSLAQTRAMSVPKASLELQSVSARSSPQVVASSSLTLPSKKNLPTRADLHFLLGGSSKARARSSTSNAAAQTPWKYTKATESNQDSAQSSASIPLLSEPAQEVLPHVSARVQPSGAQPPSVSASEERHSNLSTSREARAQKAASKLPVRHQQATTVAKHEDSLPLGAEAVMRPDHGADSSFEADVEDEREQDDPNDRDFRLYDRRLAGGRLSRKTHDSDKADQVSARDDPTLKRKRGRPRLSSTTDEMAGGETDPAVDEQPKRRGRPPKARTAEQQPKRRGRPPKSTYTPELMHASERRKSSFPSPRTTPGCQPKNSARQLQRERRLRLRAQAEAQATVKKTRTEAKAVEKPNLRSSEVAKAGQSRKGKRLLDALEDENLETGSASTILERAKGKVSEWIKSISSEPGLSFDSEDVSNNSARWLGQEDDEDATSKHTAPTQREQRLNRASSVSSSSKQRLRPTTSPPPASAPVPAADGTSQAPFIDHAQIDPRLFQSDPAAAAFATDDDEERLVQGYFSRFATVTGADQSANVLRDANAERALSKPNGDADGPTYEAGVEGDDYYFST</sequence>
<reference evidence="2 3" key="1">
    <citation type="journal article" date="2006" name="Nature">
        <title>Insights from the genome of the biotrophic fungal plant pathogen Ustilago maydis.</title>
        <authorList>
            <person name="Kamper J."/>
            <person name="Kahmann R."/>
            <person name="Bolker M."/>
            <person name="Ma L.J."/>
            <person name="Brefort T."/>
            <person name="Saville B.J."/>
            <person name="Banuett F."/>
            <person name="Kronstad J.W."/>
            <person name="Gold S.E."/>
            <person name="Muller O."/>
            <person name="Perlin M.H."/>
            <person name="Wosten H.A."/>
            <person name="de Vries R."/>
            <person name="Ruiz-Herrera J."/>
            <person name="Reynaga-Pena C.G."/>
            <person name="Snetselaar K."/>
            <person name="McCann M."/>
            <person name="Perez-Martin J."/>
            <person name="Feldbrugge M."/>
            <person name="Basse C.W."/>
            <person name="Steinberg G."/>
            <person name="Ibeas J.I."/>
            <person name="Holloman W."/>
            <person name="Guzman P."/>
            <person name="Farman M."/>
            <person name="Stajich J.E."/>
            <person name="Sentandreu R."/>
            <person name="Gonzalez-Prieto J.M."/>
            <person name="Kennell J.C."/>
            <person name="Molina L."/>
            <person name="Schirawski J."/>
            <person name="Mendoza-Mendoza A."/>
            <person name="Greilinger D."/>
            <person name="Munch K."/>
            <person name="Rossel N."/>
            <person name="Scherer M."/>
            <person name="Vranes M."/>
            <person name="Ladendorf O."/>
            <person name="Vincon V."/>
            <person name="Fuchs U."/>
            <person name="Sandrock B."/>
            <person name="Meng S."/>
            <person name="Ho E.C."/>
            <person name="Cahill M.J."/>
            <person name="Boyce K.J."/>
            <person name="Klose J."/>
            <person name="Klosterman S.J."/>
            <person name="Deelstra H.J."/>
            <person name="Ortiz-Castellanos L."/>
            <person name="Li W."/>
            <person name="Sanchez-Alonso P."/>
            <person name="Schreier P.H."/>
            <person name="Hauser-Hahn I."/>
            <person name="Vaupel M."/>
            <person name="Koopmann E."/>
            <person name="Friedrich G."/>
            <person name="Voss H."/>
            <person name="Schluter T."/>
            <person name="Margolis J."/>
            <person name="Platt D."/>
            <person name="Swimmer C."/>
            <person name="Gnirke A."/>
            <person name="Chen F."/>
            <person name="Vysotskaia V."/>
            <person name="Mannhaupt G."/>
            <person name="Guldener U."/>
            <person name="Munsterkotter M."/>
            <person name="Haase D."/>
            <person name="Oesterheld M."/>
            <person name="Mewes H.W."/>
            <person name="Mauceli E.W."/>
            <person name="DeCaprio D."/>
            <person name="Wade C.M."/>
            <person name="Butler J."/>
            <person name="Young S."/>
            <person name="Jaffe D.B."/>
            <person name="Calvo S."/>
            <person name="Nusbaum C."/>
            <person name="Galagan J."/>
            <person name="Birren B.W."/>
        </authorList>
    </citation>
    <scope>NUCLEOTIDE SEQUENCE [LARGE SCALE GENOMIC DNA]</scope>
    <source>
        <strain evidence="3">DSM 14603 / FGSC 9021 / UM521</strain>
    </source>
</reference>
<name>A0A0D1CPN1_MYCMD</name>
<feature type="compositionally biased region" description="Polar residues" evidence="1">
    <location>
        <begin position="250"/>
        <end position="259"/>
    </location>
</feature>
<feature type="compositionally biased region" description="Basic and acidic residues" evidence="1">
    <location>
        <begin position="478"/>
        <end position="489"/>
    </location>
</feature>
<organism evidence="2 3">
    <name type="scientific">Mycosarcoma maydis</name>
    <name type="common">Corn smut fungus</name>
    <name type="synonym">Ustilago maydis</name>
    <dbReference type="NCBI Taxonomy" id="5270"/>
    <lineage>
        <taxon>Eukaryota</taxon>
        <taxon>Fungi</taxon>
        <taxon>Dikarya</taxon>
        <taxon>Basidiomycota</taxon>
        <taxon>Ustilaginomycotina</taxon>
        <taxon>Ustilaginomycetes</taxon>
        <taxon>Ustilaginales</taxon>
        <taxon>Ustilaginaceae</taxon>
        <taxon>Mycosarcoma</taxon>
    </lineage>
</organism>
<dbReference type="GO" id="GO:0003677">
    <property type="term" value="F:DNA binding"/>
    <property type="evidence" value="ECO:0007669"/>
    <property type="project" value="InterPro"/>
</dbReference>
<dbReference type="Proteomes" id="UP000000561">
    <property type="component" value="Chromosome 9"/>
</dbReference>
<feature type="region of interest" description="Disordered" evidence="1">
    <location>
        <begin position="193"/>
        <end position="228"/>
    </location>
</feature>
<evidence type="ECO:0000313" key="3">
    <source>
        <dbReference type="Proteomes" id="UP000000561"/>
    </source>
</evidence>
<feature type="compositionally biased region" description="Basic and acidic residues" evidence="1">
    <location>
        <begin position="328"/>
        <end position="342"/>
    </location>
</feature>